<comment type="caution">
    <text evidence="12">The sequence shown here is derived from an EMBL/GenBank/DDBJ whole genome shotgun (WGS) entry which is preliminary data.</text>
</comment>
<feature type="binding site" evidence="9">
    <location>
        <begin position="85"/>
        <end position="86"/>
    </location>
    <ligand>
        <name>5-phospho-alpha-D-ribose 1-diphosphate</name>
        <dbReference type="ChEBI" id="CHEBI:58017"/>
    </ligand>
</feature>
<evidence type="ECO:0000313" key="13">
    <source>
        <dbReference type="Proteomes" id="UP000823896"/>
    </source>
</evidence>
<accession>A0A9D2NRW2</accession>
<dbReference type="Proteomes" id="UP000823896">
    <property type="component" value="Unassembled WGS sequence"/>
</dbReference>
<dbReference type="InterPro" id="IPR036320">
    <property type="entry name" value="Glycosyl_Trfase_fam3_N_dom_sf"/>
</dbReference>
<dbReference type="EMBL" id="DWWM01000023">
    <property type="protein sequence ID" value="HJC36215.1"/>
    <property type="molecule type" value="Genomic_DNA"/>
</dbReference>
<comment type="subunit">
    <text evidence="9">Homodimer.</text>
</comment>
<comment type="similarity">
    <text evidence="9">Belongs to the anthranilate phosphoribosyltransferase family.</text>
</comment>
<evidence type="ECO:0000259" key="11">
    <source>
        <dbReference type="Pfam" id="PF02885"/>
    </source>
</evidence>
<dbReference type="Gene3D" id="3.40.1030.10">
    <property type="entry name" value="Nucleoside phosphorylase/phosphoribosyltransferase catalytic domain"/>
    <property type="match status" value="1"/>
</dbReference>
<feature type="binding site" evidence="9">
    <location>
        <position position="90"/>
    </location>
    <ligand>
        <name>5-phospho-alpha-D-ribose 1-diphosphate</name>
        <dbReference type="ChEBI" id="CHEBI:58017"/>
    </ligand>
</feature>
<keyword evidence="9" id="KW-0479">Metal-binding</keyword>
<dbReference type="GO" id="GO:0000162">
    <property type="term" value="P:L-tryptophan biosynthetic process"/>
    <property type="evidence" value="ECO:0007669"/>
    <property type="project" value="UniProtKB-UniRule"/>
</dbReference>
<dbReference type="PANTHER" id="PTHR43285">
    <property type="entry name" value="ANTHRANILATE PHOSPHORIBOSYLTRANSFERASE"/>
    <property type="match status" value="1"/>
</dbReference>
<dbReference type="InterPro" id="IPR005940">
    <property type="entry name" value="Anthranilate_Pribosyl_Tfrase"/>
</dbReference>
<keyword evidence="9" id="KW-0460">Magnesium</keyword>
<comment type="function">
    <text evidence="9">Catalyzes the transfer of the phosphoribosyl group of 5-phosphorylribose-1-pyrophosphate (PRPP) to anthranilate to yield N-(5'-phosphoribosyl)-anthranilate (PRA).</text>
</comment>
<name>A0A9D2NRW2_9FIRM</name>
<evidence type="ECO:0000256" key="9">
    <source>
        <dbReference type="HAMAP-Rule" id="MF_00211"/>
    </source>
</evidence>
<dbReference type="InterPro" id="IPR035902">
    <property type="entry name" value="Nuc_phospho_transferase"/>
</dbReference>
<keyword evidence="5 9" id="KW-0822">Tryptophan biosynthesis</keyword>
<comment type="caution">
    <text evidence="9">Lacks conserved residue(s) required for the propagation of feature annotation.</text>
</comment>
<feature type="binding site" evidence="9">
    <location>
        <position position="168"/>
    </location>
    <ligand>
        <name>anthranilate</name>
        <dbReference type="ChEBI" id="CHEBI:16567"/>
        <label>2</label>
    </ligand>
</feature>
<keyword evidence="2 9" id="KW-0028">Amino-acid biosynthesis</keyword>
<dbReference type="PANTHER" id="PTHR43285:SF2">
    <property type="entry name" value="ANTHRANILATE PHOSPHORIBOSYLTRANSFERASE"/>
    <property type="match status" value="1"/>
</dbReference>
<feature type="binding site" evidence="9">
    <location>
        <position position="228"/>
    </location>
    <ligand>
        <name>Mg(2+)</name>
        <dbReference type="ChEBI" id="CHEBI:18420"/>
        <label>2</label>
    </ligand>
</feature>
<dbReference type="AlphaFoldDB" id="A0A9D2NRW2"/>
<organism evidence="12 13">
    <name type="scientific">Candidatus Merdibacter merdavium</name>
    <dbReference type="NCBI Taxonomy" id="2838692"/>
    <lineage>
        <taxon>Bacteria</taxon>
        <taxon>Bacillati</taxon>
        <taxon>Bacillota</taxon>
        <taxon>Erysipelotrichia</taxon>
        <taxon>Erysipelotrichales</taxon>
        <taxon>Erysipelotrichaceae</taxon>
        <taxon>Merdibacter</taxon>
    </lineage>
</organism>
<evidence type="ECO:0000256" key="3">
    <source>
        <dbReference type="ARBA" id="ARBA00022676"/>
    </source>
</evidence>
<comment type="similarity">
    <text evidence="8">In the C-terminal section; belongs to the anthranilate phosphoribosyltransferase family.</text>
</comment>
<evidence type="ECO:0000256" key="8">
    <source>
        <dbReference type="ARBA" id="ARBA00061188"/>
    </source>
</evidence>
<dbReference type="GO" id="GO:0005829">
    <property type="term" value="C:cytosol"/>
    <property type="evidence" value="ECO:0007669"/>
    <property type="project" value="TreeGrafter"/>
</dbReference>
<evidence type="ECO:0000259" key="10">
    <source>
        <dbReference type="Pfam" id="PF00591"/>
    </source>
</evidence>
<reference evidence="12" key="2">
    <citation type="submission" date="2021-04" db="EMBL/GenBank/DDBJ databases">
        <authorList>
            <person name="Gilroy R."/>
        </authorList>
    </citation>
    <scope>NUCLEOTIDE SEQUENCE</scope>
    <source>
        <strain evidence="12">CHK187-11901</strain>
    </source>
</reference>
<evidence type="ECO:0000256" key="7">
    <source>
        <dbReference type="ARBA" id="ARBA00052328"/>
    </source>
</evidence>
<comment type="pathway">
    <text evidence="1 9">Amino-acid biosynthesis; L-tryptophan biosynthesis; L-tryptophan from chorismate: step 2/5.</text>
</comment>
<evidence type="ECO:0000256" key="6">
    <source>
        <dbReference type="ARBA" id="ARBA00023141"/>
    </source>
</evidence>
<protein>
    <recommendedName>
        <fullName evidence="9">Anthranilate phosphoribosyltransferase</fullName>
        <ecNumber evidence="9">2.4.2.18</ecNumber>
    </recommendedName>
</protein>
<proteinExistence type="inferred from homology"/>
<feature type="domain" description="Glycosyl transferase family 3 N-terminal" evidence="11">
    <location>
        <begin position="3"/>
        <end position="68"/>
    </location>
</feature>
<comment type="cofactor">
    <cofactor evidence="9">
        <name>Mg(2+)</name>
        <dbReference type="ChEBI" id="CHEBI:18420"/>
    </cofactor>
    <text evidence="9">Binds 2 magnesium ions per monomer.</text>
</comment>
<dbReference type="InterPro" id="IPR000312">
    <property type="entry name" value="Glycosyl_Trfase_fam3"/>
</dbReference>
<reference evidence="12" key="1">
    <citation type="journal article" date="2021" name="PeerJ">
        <title>Extensive microbial diversity within the chicken gut microbiome revealed by metagenomics and culture.</title>
        <authorList>
            <person name="Gilroy R."/>
            <person name="Ravi A."/>
            <person name="Getino M."/>
            <person name="Pursley I."/>
            <person name="Horton D.L."/>
            <person name="Alikhan N.F."/>
            <person name="Baker D."/>
            <person name="Gharbi K."/>
            <person name="Hall N."/>
            <person name="Watson M."/>
            <person name="Adriaenssens E.M."/>
            <person name="Foster-Nyarko E."/>
            <person name="Jarju S."/>
            <person name="Secka A."/>
            <person name="Antonio M."/>
            <person name="Oren A."/>
            <person name="Chaudhuri R.R."/>
            <person name="La Ragione R."/>
            <person name="Hildebrand F."/>
            <person name="Pallen M.J."/>
        </authorList>
    </citation>
    <scope>NUCLEOTIDE SEQUENCE</scope>
    <source>
        <strain evidence="12">CHK187-11901</strain>
    </source>
</reference>
<dbReference type="GO" id="GO:0004048">
    <property type="term" value="F:anthranilate phosphoribosyltransferase activity"/>
    <property type="evidence" value="ECO:0007669"/>
    <property type="project" value="UniProtKB-UniRule"/>
</dbReference>
<feature type="binding site" evidence="9">
    <location>
        <position position="94"/>
    </location>
    <ligand>
        <name>Mg(2+)</name>
        <dbReference type="ChEBI" id="CHEBI:18420"/>
        <label>1</label>
    </ligand>
</feature>
<evidence type="ECO:0000256" key="5">
    <source>
        <dbReference type="ARBA" id="ARBA00022822"/>
    </source>
</evidence>
<dbReference type="EC" id="2.4.2.18" evidence="9"/>
<dbReference type="FunFam" id="3.40.1030.10:FF:000002">
    <property type="entry name" value="Anthranilate phosphoribosyltransferase"/>
    <property type="match status" value="1"/>
</dbReference>
<feature type="binding site" evidence="9">
    <location>
        <begin position="92"/>
        <end position="95"/>
    </location>
    <ligand>
        <name>5-phospho-alpha-D-ribose 1-diphosphate</name>
        <dbReference type="ChEBI" id="CHEBI:58017"/>
    </ligand>
</feature>
<dbReference type="SUPFAM" id="SSF52418">
    <property type="entry name" value="Nucleoside phosphorylase/phosphoribosyltransferase catalytic domain"/>
    <property type="match status" value="1"/>
</dbReference>
<evidence type="ECO:0000256" key="1">
    <source>
        <dbReference type="ARBA" id="ARBA00004907"/>
    </source>
</evidence>
<dbReference type="Pfam" id="PF02885">
    <property type="entry name" value="Glycos_trans_3N"/>
    <property type="match status" value="1"/>
</dbReference>
<feature type="binding site" evidence="9">
    <location>
        <position position="227"/>
    </location>
    <ligand>
        <name>Mg(2+)</name>
        <dbReference type="ChEBI" id="CHEBI:18420"/>
        <label>2</label>
    </ligand>
</feature>
<feature type="domain" description="Glycosyl transferase family 3" evidence="10">
    <location>
        <begin position="77"/>
        <end position="326"/>
    </location>
</feature>
<feature type="binding site" evidence="9">
    <location>
        <begin position="110"/>
        <end position="118"/>
    </location>
    <ligand>
        <name>5-phospho-alpha-D-ribose 1-diphosphate</name>
        <dbReference type="ChEBI" id="CHEBI:58017"/>
    </ligand>
</feature>
<dbReference type="InterPro" id="IPR017459">
    <property type="entry name" value="Glycosyl_Trfase_fam3_N_dom"/>
</dbReference>
<dbReference type="NCBIfam" id="TIGR01245">
    <property type="entry name" value="trpD"/>
    <property type="match status" value="1"/>
</dbReference>
<evidence type="ECO:0000256" key="2">
    <source>
        <dbReference type="ARBA" id="ARBA00022605"/>
    </source>
</evidence>
<comment type="catalytic activity">
    <reaction evidence="7 9">
        <text>N-(5-phospho-beta-D-ribosyl)anthranilate + diphosphate = 5-phospho-alpha-D-ribose 1-diphosphate + anthranilate</text>
        <dbReference type="Rhea" id="RHEA:11768"/>
        <dbReference type="ChEBI" id="CHEBI:16567"/>
        <dbReference type="ChEBI" id="CHEBI:18277"/>
        <dbReference type="ChEBI" id="CHEBI:33019"/>
        <dbReference type="ChEBI" id="CHEBI:58017"/>
        <dbReference type="EC" id="2.4.2.18"/>
    </reaction>
</comment>
<evidence type="ECO:0000256" key="4">
    <source>
        <dbReference type="ARBA" id="ARBA00022679"/>
    </source>
</evidence>
<dbReference type="HAMAP" id="MF_00211">
    <property type="entry name" value="TrpD"/>
    <property type="match status" value="1"/>
</dbReference>
<keyword evidence="4 9" id="KW-0808">Transferase</keyword>
<dbReference type="GO" id="GO:0000287">
    <property type="term" value="F:magnesium ion binding"/>
    <property type="evidence" value="ECO:0007669"/>
    <property type="project" value="UniProtKB-UniRule"/>
</dbReference>
<dbReference type="Pfam" id="PF00591">
    <property type="entry name" value="Glycos_transf_3"/>
    <property type="match status" value="1"/>
</dbReference>
<feature type="binding site" evidence="9">
    <location>
        <position position="82"/>
    </location>
    <ligand>
        <name>anthranilate</name>
        <dbReference type="ChEBI" id="CHEBI:16567"/>
        <label>1</label>
    </ligand>
</feature>
<gene>
    <name evidence="9 12" type="primary">trpD</name>
    <name evidence="12" type="ORF">H9702_03675</name>
</gene>
<feature type="binding site" evidence="9">
    <location>
        <position position="228"/>
    </location>
    <ligand>
        <name>Mg(2+)</name>
        <dbReference type="ChEBI" id="CHEBI:18420"/>
        <label>1</label>
    </ligand>
</feature>
<feature type="binding site" evidence="9">
    <location>
        <position position="113"/>
    </location>
    <ligand>
        <name>anthranilate</name>
        <dbReference type="ChEBI" id="CHEBI:16567"/>
        <label>1</label>
    </ligand>
</feature>
<keyword evidence="6 9" id="KW-0057">Aromatic amino acid biosynthesis</keyword>
<dbReference type="SUPFAM" id="SSF47648">
    <property type="entry name" value="Nucleoside phosphorylase/phosphoribosyltransferase N-terminal domain"/>
    <property type="match status" value="1"/>
</dbReference>
<keyword evidence="3 9" id="KW-0328">Glycosyltransferase</keyword>
<feature type="binding site" evidence="9">
    <location>
        <position position="122"/>
    </location>
    <ligand>
        <name>5-phospho-alpha-D-ribose 1-diphosphate</name>
        <dbReference type="ChEBI" id="CHEBI:58017"/>
    </ligand>
</feature>
<evidence type="ECO:0000313" key="12">
    <source>
        <dbReference type="EMBL" id="HJC36215.1"/>
    </source>
</evidence>
<sequence>MIKEAIVKIVNKEDLSYEEAYAVMNEIMSGATTPTQNAAFLAALSTKSARAETTDEIAGCAAAMRAHATAVKTDMELFEIVGTGGDGAHSFNISTTAAFVAAAGGMKVAKHGNRAASSQCGTADCLEALGVNIQQDPQLCIRLLEKAGMCFFFAQKYHASMKYVGAIRKELGFRTVFNILGPLTNPGSPRLQLLGVYDEYLVEPLAQVLISLGVRRGMVVYGQDRLDEISMSAPTTVCEFKDGWFRSKVIAPEQFGLKRCTRDDLRGGTPKQNAKLTWDVLRGEHGPKRDAVLMNAGASLYIGGKAETMAEGIQLAAALIDSGKAMRVLDELIRLSNEEMNI</sequence>
<feature type="binding site" evidence="9">
    <location>
        <position position="82"/>
    </location>
    <ligand>
        <name>5-phospho-alpha-D-ribose 1-diphosphate</name>
        <dbReference type="ChEBI" id="CHEBI:58017"/>
    </ligand>
</feature>
<dbReference type="Gene3D" id="1.20.970.10">
    <property type="entry name" value="Transferase, Pyrimidine Nucleoside Phosphorylase, Chain C"/>
    <property type="match status" value="1"/>
</dbReference>